<dbReference type="CDD" id="cd05794">
    <property type="entry name" value="S1_EF-P_repeat_2"/>
    <property type="match status" value="1"/>
</dbReference>
<organism evidence="12 13">
    <name type="scientific">Candidatus Galligastranaerophilus intestinavium</name>
    <dbReference type="NCBI Taxonomy" id="2840836"/>
    <lineage>
        <taxon>Bacteria</taxon>
        <taxon>Candidatus Galligastranaerophilus</taxon>
    </lineage>
</organism>
<protein>
    <recommendedName>
        <fullName evidence="7 8">Elongation factor P</fullName>
        <shortName evidence="7">EF-P</shortName>
    </recommendedName>
</protein>
<dbReference type="InterPro" id="IPR013852">
    <property type="entry name" value="Transl_elong_P/YeiP_CS"/>
</dbReference>
<dbReference type="InterPro" id="IPR001059">
    <property type="entry name" value="Transl_elong_P/YeiP_cen"/>
</dbReference>
<evidence type="ECO:0000256" key="4">
    <source>
        <dbReference type="ARBA" id="ARBA00022490"/>
    </source>
</evidence>
<dbReference type="InterPro" id="IPR011768">
    <property type="entry name" value="Transl_elongation_fac_P"/>
</dbReference>
<dbReference type="SUPFAM" id="SSF50104">
    <property type="entry name" value="Translation proteins SH3-like domain"/>
    <property type="match status" value="1"/>
</dbReference>
<dbReference type="AlphaFoldDB" id="A0A9D1FIC0"/>
<name>A0A9D1FIC0_9BACT</name>
<dbReference type="Gene3D" id="2.30.30.30">
    <property type="match status" value="1"/>
</dbReference>
<evidence type="ECO:0000313" key="13">
    <source>
        <dbReference type="Proteomes" id="UP000886865"/>
    </source>
</evidence>
<dbReference type="PANTHER" id="PTHR30053">
    <property type="entry name" value="ELONGATION FACTOR P"/>
    <property type="match status" value="1"/>
</dbReference>
<accession>A0A9D1FIC0</accession>
<dbReference type="GO" id="GO:0003746">
    <property type="term" value="F:translation elongation factor activity"/>
    <property type="evidence" value="ECO:0007669"/>
    <property type="project" value="UniProtKB-UniRule"/>
</dbReference>
<dbReference type="InterPro" id="IPR008991">
    <property type="entry name" value="Translation_prot_SH3-like_sf"/>
</dbReference>
<feature type="domain" description="Translation elongation factor P/YeiP central" evidence="11">
    <location>
        <begin position="67"/>
        <end position="121"/>
    </location>
</feature>
<gene>
    <name evidence="7 12" type="primary">efp</name>
    <name evidence="12" type="ORF">IAA86_01810</name>
</gene>
<dbReference type="Proteomes" id="UP000886865">
    <property type="component" value="Unassembled WGS sequence"/>
</dbReference>
<keyword evidence="4 7" id="KW-0963">Cytoplasm</keyword>
<reference evidence="12" key="2">
    <citation type="journal article" date="2021" name="PeerJ">
        <title>Extensive microbial diversity within the chicken gut microbiome revealed by metagenomics and culture.</title>
        <authorList>
            <person name="Gilroy R."/>
            <person name="Ravi A."/>
            <person name="Getino M."/>
            <person name="Pursley I."/>
            <person name="Horton D.L."/>
            <person name="Alikhan N.F."/>
            <person name="Baker D."/>
            <person name="Gharbi K."/>
            <person name="Hall N."/>
            <person name="Watson M."/>
            <person name="Adriaenssens E.M."/>
            <person name="Foster-Nyarko E."/>
            <person name="Jarju S."/>
            <person name="Secka A."/>
            <person name="Antonio M."/>
            <person name="Oren A."/>
            <person name="Chaudhuri R.R."/>
            <person name="La Ragione R."/>
            <person name="Hildebrand F."/>
            <person name="Pallen M.J."/>
        </authorList>
    </citation>
    <scope>NUCLEOTIDE SEQUENCE</scope>
    <source>
        <strain evidence="12">CHK152-2871</strain>
    </source>
</reference>
<comment type="function">
    <text evidence="7">Involved in peptide bond synthesis. Stimulates efficient translation and peptide-bond synthesis on native or reconstituted 70S ribosomes in vitro. Probably functions indirectly by altering the affinity of the ribosome for aminoacyl-tRNA, thus increasing their reactivity as acceptors for peptidyl transferase.</text>
</comment>
<dbReference type="InterPro" id="IPR012340">
    <property type="entry name" value="NA-bd_OB-fold"/>
</dbReference>
<dbReference type="GO" id="GO:0043043">
    <property type="term" value="P:peptide biosynthetic process"/>
    <property type="evidence" value="ECO:0007669"/>
    <property type="project" value="InterPro"/>
</dbReference>
<proteinExistence type="inferred from homology"/>
<feature type="domain" description="Elongation factor P C-terminal" evidence="10">
    <location>
        <begin position="129"/>
        <end position="184"/>
    </location>
</feature>
<dbReference type="HAMAP" id="MF_00141">
    <property type="entry name" value="EF_P"/>
    <property type="match status" value="1"/>
</dbReference>
<evidence type="ECO:0000256" key="5">
    <source>
        <dbReference type="ARBA" id="ARBA00022768"/>
    </source>
</evidence>
<sequence length="185" mass="20546">MISVNDLKTGLTLQLDNGLWSVVEFLHVKPGKGAAFVRSKLKNVETGQVVERTFRAGEKVAKAMLDRREMQYLYKEGADFVMMDLETYEQLPVAESAIGDGVKYLKENMNVQILMHDGRIIGVDLPNFVELEVVDTPPSEKGNTAQGGTKPATLEGGAVVNVPFFINIGDKLRIDTRTNEYLDRV</sequence>
<keyword evidence="5 7" id="KW-0251">Elongation factor</keyword>
<keyword evidence="6 7" id="KW-0648">Protein biosynthesis</keyword>
<dbReference type="PANTHER" id="PTHR30053:SF12">
    <property type="entry name" value="ELONGATION FACTOR P (EF-P) FAMILY PROTEIN"/>
    <property type="match status" value="1"/>
</dbReference>
<comment type="subcellular location">
    <subcellularLocation>
        <location evidence="1 7">Cytoplasm</location>
    </subcellularLocation>
</comment>
<evidence type="ECO:0000256" key="7">
    <source>
        <dbReference type="HAMAP-Rule" id="MF_00141"/>
    </source>
</evidence>
<evidence type="ECO:0000256" key="3">
    <source>
        <dbReference type="ARBA" id="ARBA00009479"/>
    </source>
</evidence>
<evidence type="ECO:0000256" key="9">
    <source>
        <dbReference type="RuleBase" id="RU004389"/>
    </source>
</evidence>
<evidence type="ECO:0000256" key="1">
    <source>
        <dbReference type="ARBA" id="ARBA00004496"/>
    </source>
</evidence>
<dbReference type="SMART" id="SM00841">
    <property type="entry name" value="Elong-fact-P_C"/>
    <property type="match status" value="1"/>
</dbReference>
<dbReference type="FunFam" id="2.40.50.140:FF:000009">
    <property type="entry name" value="Elongation factor P"/>
    <property type="match status" value="1"/>
</dbReference>
<dbReference type="FunFam" id="2.40.50.140:FF:000004">
    <property type="entry name" value="Elongation factor P"/>
    <property type="match status" value="1"/>
</dbReference>
<dbReference type="GO" id="GO:0005829">
    <property type="term" value="C:cytosol"/>
    <property type="evidence" value="ECO:0007669"/>
    <property type="project" value="UniProtKB-ARBA"/>
</dbReference>
<dbReference type="Pfam" id="PF08207">
    <property type="entry name" value="EFP_N"/>
    <property type="match status" value="1"/>
</dbReference>
<evidence type="ECO:0000256" key="2">
    <source>
        <dbReference type="ARBA" id="ARBA00004815"/>
    </source>
</evidence>
<dbReference type="Pfam" id="PF01132">
    <property type="entry name" value="EFP"/>
    <property type="match status" value="1"/>
</dbReference>
<dbReference type="Gene3D" id="2.40.50.140">
    <property type="entry name" value="Nucleic acid-binding proteins"/>
    <property type="match status" value="2"/>
</dbReference>
<dbReference type="CDD" id="cd04470">
    <property type="entry name" value="S1_EF-P_repeat_1"/>
    <property type="match status" value="1"/>
</dbReference>
<dbReference type="InterPro" id="IPR015365">
    <property type="entry name" value="Elong-fact-P_C"/>
</dbReference>
<reference evidence="12" key="1">
    <citation type="submission" date="2020-10" db="EMBL/GenBank/DDBJ databases">
        <authorList>
            <person name="Gilroy R."/>
        </authorList>
    </citation>
    <scope>NUCLEOTIDE SEQUENCE</scope>
    <source>
        <strain evidence="12">CHK152-2871</strain>
    </source>
</reference>
<evidence type="ECO:0000259" key="10">
    <source>
        <dbReference type="SMART" id="SM00841"/>
    </source>
</evidence>
<dbReference type="SUPFAM" id="SSF50249">
    <property type="entry name" value="Nucleic acid-binding proteins"/>
    <property type="match status" value="2"/>
</dbReference>
<dbReference type="NCBIfam" id="NF001810">
    <property type="entry name" value="PRK00529.1"/>
    <property type="match status" value="1"/>
</dbReference>
<dbReference type="InterPro" id="IPR014722">
    <property type="entry name" value="Rib_uL2_dom2"/>
</dbReference>
<comment type="pathway">
    <text evidence="2 7">Protein biosynthesis; polypeptide chain elongation.</text>
</comment>
<evidence type="ECO:0000256" key="6">
    <source>
        <dbReference type="ARBA" id="ARBA00022917"/>
    </source>
</evidence>
<dbReference type="NCBIfam" id="TIGR00038">
    <property type="entry name" value="efp"/>
    <property type="match status" value="1"/>
</dbReference>
<dbReference type="PIRSF" id="PIRSF005901">
    <property type="entry name" value="EF-P"/>
    <property type="match status" value="1"/>
</dbReference>
<dbReference type="SMART" id="SM01185">
    <property type="entry name" value="EFP"/>
    <property type="match status" value="1"/>
</dbReference>
<dbReference type="PROSITE" id="PS01275">
    <property type="entry name" value="EFP"/>
    <property type="match status" value="1"/>
</dbReference>
<evidence type="ECO:0000256" key="8">
    <source>
        <dbReference type="NCBIfam" id="TIGR00038"/>
    </source>
</evidence>
<dbReference type="Pfam" id="PF09285">
    <property type="entry name" value="Elong-fact-P_C"/>
    <property type="match status" value="1"/>
</dbReference>
<evidence type="ECO:0000313" key="12">
    <source>
        <dbReference type="EMBL" id="HIS73740.1"/>
    </source>
</evidence>
<comment type="caution">
    <text evidence="12">The sequence shown here is derived from an EMBL/GenBank/DDBJ whole genome shotgun (WGS) entry which is preliminary data.</text>
</comment>
<dbReference type="EMBL" id="DVJQ01000016">
    <property type="protein sequence ID" value="HIS73740.1"/>
    <property type="molecule type" value="Genomic_DNA"/>
</dbReference>
<dbReference type="FunFam" id="2.30.30.30:FF:000003">
    <property type="entry name" value="Elongation factor P"/>
    <property type="match status" value="1"/>
</dbReference>
<comment type="similarity">
    <text evidence="3 7 9">Belongs to the elongation factor P family.</text>
</comment>
<dbReference type="InterPro" id="IPR020599">
    <property type="entry name" value="Transl_elong_fac_P/YeiP"/>
</dbReference>
<dbReference type="InterPro" id="IPR013185">
    <property type="entry name" value="Transl_elong_KOW-like"/>
</dbReference>
<evidence type="ECO:0000259" key="11">
    <source>
        <dbReference type="SMART" id="SM01185"/>
    </source>
</evidence>